<reference evidence="3" key="1">
    <citation type="journal article" date="2014" name="Int. J. Syst. Evol. Microbiol.">
        <title>Complete genome of a new Firmicutes species belonging to the dominant human colonic microbiota ('Ruminococcus bicirculans') reveals two chromosomes and a selective capacity to utilize plant glucans.</title>
        <authorList>
            <consortium name="NISC Comparative Sequencing Program"/>
            <person name="Wegmann U."/>
            <person name="Louis P."/>
            <person name="Goesmann A."/>
            <person name="Henrissat B."/>
            <person name="Duncan S.H."/>
            <person name="Flint H.J."/>
        </authorList>
    </citation>
    <scope>NUCLEOTIDE SEQUENCE</scope>
    <source>
        <strain evidence="3">JCM 17810</strain>
    </source>
</reference>
<dbReference type="Pfam" id="PF03009">
    <property type="entry name" value="GDPD"/>
    <property type="match status" value="1"/>
</dbReference>
<keyword evidence="4" id="KW-1185">Reference proteome</keyword>
<dbReference type="RefSeq" id="WP_345214948.1">
    <property type="nucleotide sequence ID" value="NZ_BAABGN010000002.1"/>
</dbReference>
<evidence type="ECO:0000313" key="3">
    <source>
        <dbReference type="EMBL" id="GAA4420767.1"/>
    </source>
</evidence>
<dbReference type="Gene3D" id="3.20.20.190">
    <property type="entry name" value="Phosphatidylinositol (PI) phosphodiesterase"/>
    <property type="match status" value="1"/>
</dbReference>
<reference evidence="3" key="3">
    <citation type="submission" date="2023-12" db="EMBL/GenBank/DDBJ databases">
        <authorList>
            <person name="Sun Q."/>
            <person name="Inoue M."/>
        </authorList>
    </citation>
    <scope>NUCLEOTIDE SEQUENCE</scope>
    <source>
        <strain evidence="3">JCM 17810</strain>
    </source>
</reference>
<feature type="domain" description="GP-PDE" evidence="1">
    <location>
        <begin position="5"/>
        <end position="242"/>
    </location>
</feature>
<reference evidence="4" key="2">
    <citation type="journal article" date="2019" name="Int. J. Syst. Evol. Microbiol.">
        <title>The Global Catalogue of Microorganisms (GCM) 10K type strain sequencing project: providing services to taxonomists for standard genome sequencing and annotation.</title>
        <authorList>
            <consortium name="The Broad Institute Genomics Platform"/>
            <consortium name="The Broad Institute Genome Sequencing Center for Infectious Disease"/>
            <person name="Wu L."/>
            <person name="Ma J."/>
        </authorList>
    </citation>
    <scope>NUCLEOTIDE SEQUENCE [LARGE SCALE GENOMIC DNA]</scope>
    <source>
        <strain evidence="4">JCM 17810</strain>
    </source>
</reference>
<dbReference type="EMBL" id="BAABGN010000004">
    <property type="protein sequence ID" value="GAA4420767.1"/>
    <property type="molecule type" value="Genomic_DNA"/>
</dbReference>
<dbReference type="EMBL" id="BAABGN010000002">
    <property type="protein sequence ID" value="GAA4417194.1"/>
    <property type="molecule type" value="Genomic_DNA"/>
</dbReference>
<evidence type="ECO:0000313" key="2">
    <source>
        <dbReference type="EMBL" id="GAA4417194.1"/>
    </source>
</evidence>
<dbReference type="PANTHER" id="PTHR46211">
    <property type="entry name" value="GLYCEROPHOSPHORYL DIESTER PHOSPHODIESTERASE"/>
    <property type="match status" value="1"/>
</dbReference>
<name>A0ABP8L192_9MICO</name>
<dbReference type="InterPro" id="IPR017946">
    <property type="entry name" value="PLC-like_Pdiesterase_TIM-brl"/>
</dbReference>
<evidence type="ECO:0000259" key="1">
    <source>
        <dbReference type="PROSITE" id="PS51704"/>
    </source>
</evidence>
<accession>A0ABP8L192</accession>
<proteinExistence type="predicted"/>
<dbReference type="Proteomes" id="UP001500622">
    <property type="component" value="Unassembled WGS sequence"/>
</dbReference>
<sequence length="251" mass="26804">MTGRPLVIAHRGSSAIAPENTMPALVAAALAGADMIEIDVQISADGGGVVVHDDTVDRTTDGSGRVADLGSDEVRHLDAGSWFEPVYARTTMPLFGEVVELLVRYPNLELLLELKGAWPAEPARALLATIRDAGIGGRVLAQSASVDTMATVRELAPELRRGLLVSRFTAEMLDVCTELGVTACNPHGRLLVDHPELVDTLHGWDMQVMVWTLNEAAHWAAATVAGVDGIITDRPDRLLGWLDAQELPPPA</sequence>
<organism evidence="3 4">
    <name type="scientific">Georgenia halophila</name>
    <dbReference type="NCBI Taxonomy" id="620889"/>
    <lineage>
        <taxon>Bacteria</taxon>
        <taxon>Bacillati</taxon>
        <taxon>Actinomycetota</taxon>
        <taxon>Actinomycetes</taxon>
        <taxon>Micrococcales</taxon>
        <taxon>Bogoriellaceae</taxon>
        <taxon>Georgenia</taxon>
    </lineage>
</organism>
<dbReference type="PROSITE" id="PS51704">
    <property type="entry name" value="GP_PDE"/>
    <property type="match status" value="1"/>
</dbReference>
<gene>
    <name evidence="2" type="ORF">GCM10023169_05430</name>
    <name evidence="3" type="ORF">GCM10023169_13040</name>
</gene>
<comment type="caution">
    <text evidence="3">The sequence shown here is derived from an EMBL/GenBank/DDBJ whole genome shotgun (WGS) entry which is preliminary data.</text>
</comment>
<dbReference type="SUPFAM" id="SSF51695">
    <property type="entry name" value="PLC-like phosphodiesterases"/>
    <property type="match status" value="1"/>
</dbReference>
<dbReference type="InterPro" id="IPR030395">
    <property type="entry name" value="GP_PDE_dom"/>
</dbReference>
<dbReference type="PANTHER" id="PTHR46211:SF1">
    <property type="entry name" value="GLYCEROPHOSPHODIESTER PHOSPHODIESTERASE, CYTOPLASMIC"/>
    <property type="match status" value="1"/>
</dbReference>
<evidence type="ECO:0000313" key="4">
    <source>
        <dbReference type="Proteomes" id="UP001500622"/>
    </source>
</evidence>
<protein>
    <submittedName>
        <fullName evidence="3">Glycerophosphodiester phosphodiesterase</fullName>
    </submittedName>
</protein>